<evidence type="ECO:0000313" key="1">
    <source>
        <dbReference type="EMBL" id="KAJ1971553.1"/>
    </source>
</evidence>
<name>A0A9W8AWH7_9FUNG</name>
<gene>
    <name evidence="1" type="ORF">H4R34_005707</name>
</gene>
<evidence type="ECO:0008006" key="3">
    <source>
        <dbReference type="Google" id="ProtNLM"/>
    </source>
</evidence>
<organism evidence="1 2">
    <name type="scientific">Dimargaris verticillata</name>
    <dbReference type="NCBI Taxonomy" id="2761393"/>
    <lineage>
        <taxon>Eukaryota</taxon>
        <taxon>Fungi</taxon>
        <taxon>Fungi incertae sedis</taxon>
        <taxon>Zoopagomycota</taxon>
        <taxon>Kickxellomycotina</taxon>
        <taxon>Dimargaritomycetes</taxon>
        <taxon>Dimargaritales</taxon>
        <taxon>Dimargaritaceae</taxon>
        <taxon>Dimargaris</taxon>
    </lineage>
</organism>
<keyword evidence="2" id="KW-1185">Reference proteome</keyword>
<proteinExistence type="predicted"/>
<dbReference type="Gene3D" id="3.30.559.30">
    <property type="entry name" value="Nonribosomal peptide synthetase, condensation domain"/>
    <property type="match status" value="1"/>
</dbReference>
<dbReference type="Proteomes" id="UP001151582">
    <property type="component" value="Unassembled WGS sequence"/>
</dbReference>
<evidence type="ECO:0000313" key="2">
    <source>
        <dbReference type="Proteomes" id="UP001151582"/>
    </source>
</evidence>
<dbReference type="EMBL" id="JANBQB010001332">
    <property type="protein sequence ID" value="KAJ1971553.1"/>
    <property type="molecule type" value="Genomic_DNA"/>
</dbReference>
<sequence>MSEPAPSQRSLWQQLDFAQSSVMPLPLWKPSTLRSGYTAKAVPVDSSAIATAEASGLSGYHAAIASWAVLISRYLKVPNVAVGVLEKSYGPGHNSAEPLALVVPAHPDALLADVCAQVQAGLCDAVDIAQVVRLRDLPPGQQLFGTLVVSDTASPCSHDMQHHHCSLALQYAAGQDIPLIHIAYDQAVYADEAIQELAVQFSTVFAALLTTLSASSCQGSVRVKDLPWVNDGQKARLLELATVPATNKGSFPNSPGTSIQAQFSDWAWK</sequence>
<dbReference type="AlphaFoldDB" id="A0A9W8AWH7"/>
<protein>
    <recommendedName>
        <fullName evidence="3">Condensation domain-containing protein</fullName>
    </recommendedName>
</protein>
<accession>A0A9W8AWH7</accession>
<comment type="caution">
    <text evidence="1">The sequence shown here is derived from an EMBL/GenBank/DDBJ whole genome shotgun (WGS) entry which is preliminary data.</text>
</comment>
<reference evidence="1" key="1">
    <citation type="submission" date="2022-07" db="EMBL/GenBank/DDBJ databases">
        <title>Phylogenomic reconstructions and comparative analyses of Kickxellomycotina fungi.</title>
        <authorList>
            <person name="Reynolds N.K."/>
            <person name="Stajich J.E."/>
            <person name="Barry K."/>
            <person name="Grigoriev I.V."/>
            <person name="Crous P."/>
            <person name="Smith M.E."/>
        </authorList>
    </citation>
    <scope>NUCLEOTIDE SEQUENCE</scope>
    <source>
        <strain evidence="1">RSA 567</strain>
    </source>
</reference>
<dbReference type="SUPFAM" id="SSF52777">
    <property type="entry name" value="CoA-dependent acyltransferases"/>
    <property type="match status" value="1"/>
</dbReference>
<feature type="non-terminal residue" evidence="1">
    <location>
        <position position="269"/>
    </location>
</feature>